<keyword evidence="2" id="KW-1185">Reference proteome</keyword>
<dbReference type="EMBL" id="LXTC01000002">
    <property type="protein sequence ID" value="OBA22145.1"/>
    <property type="molecule type" value="Genomic_DNA"/>
</dbReference>
<reference evidence="1 2" key="1">
    <citation type="submission" date="2016-05" db="EMBL/GenBank/DDBJ databases">
        <title>Comparative genomics of biotechnologically important yeasts.</title>
        <authorList>
            <consortium name="DOE Joint Genome Institute"/>
            <person name="Riley R."/>
            <person name="Haridas S."/>
            <person name="Wolfe K.H."/>
            <person name="Lopes M.R."/>
            <person name="Hittinger C.T."/>
            <person name="Goker M."/>
            <person name="Salamov A."/>
            <person name="Wisecaver J."/>
            <person name="Long T.M."/>
            <person name="Aerts A.L."/>
            <person name="Barry K."/>
            <person name="Choi C."/>
            <person name="Clum A."/>
            <person name="Coughlan A.Y."/>
            <person name="Deshpande S."/>
            <person name="Douglass A.P."/>
            <person name="Hanson S.J."/>
            <person name="Klenk H.-P."/>
            <person name="LaButti K."/>
            <person name="Lapidus A."/>
            <person name="Lindquist E."/>
            <person name="Lipzen A."/>
            <person name="Meier-kolthoff J.P."/>
            <person name="Ohm R.A."/>
            <person name="Otillar R.P."/>
            <person name="Pangilinan J."/>
            <person name="Peng Y."/>
            <person name="Rokas A."/>
            <person name="Rosa C.A."/>
            <person name="Scheuner C."/>
            <person name="Sibirny A.A."/>
            <person name="Slot J.C."/>
            <person name="Stielow J.B."/>
            <person name="Sun H."/>
            <person name="Kurtzman C.P."/>
            <person name="Blackwell M."/>
            <person name="Grigoriev I.V."/>
            <person name="Jeffries T.W."/>
        </authorList>
    </citation>
    <scope>NUCLEOTIDE SEQUENCE [LARGE SCALE GENOMIC DNA]</scope>
    <source>
        <strain evidence="1 2">NRRL YB-4993</strain>
    </source>
</reference>
<evidence type="ECO:0000313" key="2">
    <source>
        <dbReference type="Proteomes" id="UP000092555"/>
    </source>
</evidence>
<dbReference type="AlphaFoldDB" id="A0A1A0HDT9"/>
<protein>
    <submittedName>
        <fullName evidence="1">Uncharacterized protein</fullName>
    </submittedName>
</protein>
<dbReference type="RefSeq" id="XP_018712641.1">
    <property type="nucleotide sequence ID" value="XM_018854534.1"/>
</dbReference>
<name>A0A1A0HDT9_9ASCO</name>
<dbReference type="GeneID" id="30027510"/>
<organism evidence="1 2">
    <name type="scientific">Metschnikowia bicuspidata var. bicuspidata NRRL YB-4993</name>
    <dbReference type="NCBI Taxonomy" id="869754"/>
    <lineage>
        <taxon>Eukaryota</taxon>
        <taxon>Fungi</taxon>
        <taxon>Dikarya</taxon>
        <taxon>Ascomycota</taxon>
        <taxon>Saccharomycotina</taxon>
        <taxon>Pichiomycetes</taxon>
        <taxon>Metschnikowiaceae</taxon>
        <taxon>Metschnikowia</taxon>
    </lineage>
</organism>
<evidence type="ECO:0000313" key="1">
    <source>
        <dbReference type="EMBL" id="OBA22145.1"/>
    </source>
</evidence>
<proteinExistence type="predicted"/>
<sequence length="154" mass="18203">MDSNYQADSFCEGLRGIKVFVFLLFTGFSKPPREFLTIFIYFVWEIRERSSFDFKRYYIIRSKWYLTTFNEGHAYRPYMRLRGTANVKFILRAENLLILQALGNAPRKAKHWAFISLSRKKHTPNILKFLLNTCDLDCNISLGIKRKSKTIGRS</sequence>
<comment type="caution">
    <text evidence="1">The sequence shown here is derived from an EMBL/GenBank/DDBJ whole genome shotgun (WGS) entry which is preliminary data.</text>
</comment>
<dbReference type="Proteomes" id="UP000092555">
    <property type="component" value="Unassembled WGS sequence"/>
</dbReference>
<gene>
    <name evidence="1" type="ORF">METBIDRAFT_147362</name>
</gene>
<accession>A0A1A0HDT9</accession>